<feature type="compositionally biased region" description="Polar residues" evidence="1">
    <location>
        <begin position="22"/>
        <end position="38"/>
    </location>
</feature>
<evidence type="ECO:0000256" key="1">
    <source>
        <dbReference type="SAM" id="MobiDB-lite"/>
    </source>
</evidence>
<feature type="region of interest" description="Disordered" evidence="1">
    <location>
        <begin position="22"/>
        <end position="85"/>
    </location>
</feature>
<evidence type="ECO:0000313" key="4">
    <source>
        <dbReference type="Proteomes" id="UP000488299"/>
    </source>
</evidence>
<feature type="chain" id="PRO_5029525481" evidence="2">
    <location>
        <begin position="21"/>
        <end position="85"/>
    </location>
</feature>
<protein>
    <submittedName>
        <fullName evidence="3">Uncharacterized protein</fullName>
    </submittedName>
</protein>
<feature type="signal peptide" evidence="2">
    <location>
        <begin position="1"/>
        <end position="20"/>
    </location>
</feature>
<keyword evidence="4" id="KW-1185">Reference proteome</keyword>
<sequence length="85" mass="9432">MKTTFFLMSSFLGLALTAGAQQSPVMNQSTSTPNTQQARPARPQVKPTNPNQNREVPIDTTRPGRRKLRPDSLRRGGAVRIDTIR</sequence>
<proteinExistence type="predicted"/>
<dbReference type="EMBL" id="WELI01000016">
    <property type="protein sequence ID" value="KAB7726288.1"/>
    <property type="molecule type" value="Genomic_DNA"/>
</dbReference>
<reference evidence="3 4" key="1">
    <citation type="submission" date="2019-10" db="EMBL/GenBank/DDBJ databases">
        <title>Rudanella paleaurantiibacter sp. nov., isolated from sludge.</title>
        <authorList>
            <person name="Xu S.Q."/>
        </authorList>
    </citation>
    <scope>NUCLEOTIDE SEQUENCE [LARGE SCALE GENOMIC DNA]</scope>
    <source>
        <strain evidence="3 4">HX-22-17</strain>
    </source>
</reference>
<dbReference type="Proteomes" id="UP000488299">
    <property type="component" value="Unassembled WGS sequence"/>
</dbReference>
<dbReference type="AlphaFoldDB" id="A0A7J5TSK0"/>
<evidence type="ECO:0000256" key="2">
    <source>
        <dbReference type="SAM" id="SignalP"/>
    </source>
</evidence>
<organism evidence="3 4">
    <name type="scientific">Rudanella paleaurantiibacter</name>
    <dbReference type="NCBI Taxonomy" id="2614655"/>
    <lineage>
        <taxon>Bacteria</taxon>
        <taxon>Pseudomonadati</taxon>
        <taxon>Bacteroidota</taxon>
        <taxon>Cytophagia</taxon>
        <taxon>Cytophagales</taxon>
        <taxon>Cytophagaceae</taxon>
        <taxon>Rudanella</taxon>
    </lineage>
</organism>
<evidence type="ECO:0000313" key="3">
    <source>
        <dbReference type="EMBL" id="KAB7726288.1"/>
    </source>
</evidence>
<comment type="caution">
    <text evidence="3">The sequence shown here is derived from an EMBL/GenBank/DDBJ whole genome shotgun (WGS) entry which is preliminary data.</text>
</comment>
<name>A0A7J5TSK0_9BACT</name>
<keyword evidence="2" id="KW-0732">Signal</keyword>
<accession>A0A7J5TSK0</accession>
<gene>
    <name evidence="3" type="ORF">F5984_24700</name>
</gene>
<dbReference type="RefSeq" id="WP_152126833.1">
    <property type="nucleotide sequence ID" value="NZ_WELI01000016.1"/>
</dbReference>